<dbReference type="EMBL" id="GQ465282">
    <property type="protein sequence ID" value="ACV66127.1"/>
    <property type="molecule type" value="Genomic_DNA"/>
</dbReference>
<dbReference type="Gene3D" id="2.60.40.10">
    <property type="entry name" value="Immunoglobulins"/>
    <property type="match status" value="1"/>
</dbReference>
<evidence type="ECO:0000313" key="4">
    <source>
        <dbReference type="EMBL" id="AGQ47233.1"/>
    </source>
</evidence>
<keyword evidence="1" id="KW-1133">Transmembrane helix</keyword>
<gene>
    <name evidence="3" type="primary">RL13</name>
</gene>
<reference evidence="4 5" key="1">
    <citation type="journal article" date="2005" name="Nat. Immunol.">
        <title>Downregulation of natural killer cell-activating ligand CD155 by human cytomegalovirus UL141.</title>
        <authorList>
            <person name="Tomasec P."/>
            <person name="Wang E.C."/>
            <person name="Davison A.J."/>
            <person name="Vojtesek B."/>
            <person name="Armstrong M."/>
            <person name="Griffin C."/>
            <person name="McSharry B.P."/>
            <person name="Morris R.J."/>
            <person name="Llewellyn-Lacey S."/>
            <person name="Rickards C."/>
            <person name="Nomoto A."/>
            <person name="Sinzger C."/>
            <person name="Wilkinson G.W."/>
        </authorList>
    </citation>
    <scope>NUCLEOTIDE SEQUENCE [LARGE SCALE GENOMIC DNA]</scope>
    <source>
        <strain evidence="4">TB40/E</strain>
    </source>
</reference>
<evidence type="ECO:0000313" key="6">
    <source>
        <dbReference type="Proteomes" id="UP000181190"/>
    </source>
</evidence>
<proteinExistence type="predicted"/>
<reference evidence="2 6" key="2">
    <citation type="journal article" date="2008" name="J. Gen. Virol.">
        <title>Cloning and sequencing of a highly productive, endotheliotropic virus strain derived from human cytomegalovirus TB40/E.</title>
        <authorList>
            <person name="Sinzger C."/>
            <person name="Hahn G."/>
            <person name="Digel M."/>
            <person name="Katona R."/>
            <person name="Sampaio K.L."/>
            <person name="Messerle M."/>
            <person name="Hengel H."/>
            <person name="Koszinowski U."/>
            <person name="Brune W."/>
            <person name="Adler B."/>
        </authorList>
    </citation>
    <scope>NUCLEOTIDE SEQUENCE [LARGE SCALE GENOMIC DNA]</scope>
    <source>
        <strain evidence="2">TB40/E</strain>
    </source>
</reference>
<evidence type="ECO:0000313" key="3">
    <source>
        <dbReference type="EMBL" id="ACV66127.1"/>
    </source>
</evidence>
<reference evidence="4" key="3">
    <citation type="submission" date="2013-06" db="EMBL/GenBank/DDBJ databases">
        <title>Human cytomegalovirus RL11 gene family: variation, recombination and transcription.</title>
        <authorList>
            <person name="Davison A.J."/>
        </authorList>
    </citation>
    <scope>NUCLEOTIDE SEQUENCE</scope>
    <source>
        <strain evidence="3">TB40/E</strain>
    </source>
</reference>
<feature type="transmembrane region" description="Helical" evidence="1">
    <location>
        <begin position="257"/>
        <end position="277"/>
    </location>
</feature>
<dbReference type="InterPro" id="IPR013783">
    <property type="entry name" value="Ig-like_fold"/>
</dbReference>
<keyword evidence="1" id="KW-0812">Transmembrane</keyword>
<keyword evidence="1" id="KW-0472">Membrane</keyword>
<dbReference type="Proteomes" id="UP000181190">
    <property type="component" value="Genome"/>
</dbReference>
<evidence type="ECO:0000313" key="5">
    <source>
        <dbReference type="Proteomes" id="UP000143167"/>
    </source>
</evidence>
<organism evidence="2 6">
    <name type="scientific">Human cytomegalovirus</name>
    <name type="common">HHV-5</name>
    <name type="synonym">Human herpesvirus 5</name>
    <dbReference type="NCBI Taxonomy" id="10359"/>
    <lineage>
        <taxon>Viruses</taxon>
        <taxon>Duplodnaviria</taxon>
        <taxon>Heunggongvirae</taxon>
        <taxon>Peploviricota</taxon>
        <taxon>Herviviricetes</taxon>
        <taxon>Herpesvirales</taxon>
        <taxon>Orthoherpesviridae</taxon>
        <taxon>Betaherpesvirinae</taxon>
        <taxon>Cytomegalovirus</taxon>
        <taxon>Cytomegalovirus humanbeta5</taxon>
    </lineage>
</organism>
<evidence type="ECO:0000256" key="1">
    <source>
        <dbReference type="SAM" id="Phobius"/>
    </source>
</evidence>
<dbReference type="EMBL" id="KF297339">
    <property type="protein sequence ID" value="AGQ47233.1"/>
    <property type="molecule type" value="Genomic_DNA"/>
</dbReference>
<protein>
    <submittedName>
        <fullName evidence="3">Membrane protein RL13</fullName>
    </submittedName>
    <submittedName>
        <fullName evidence="2">RL13/TRL14</fullName>
    </submittedName>
</protein>
<name>A8T751_HCMV</name>
<evidence type="ECO:0000313" key="2">
    <source>
        <dbReference type="EMBL" id="ABV71530.1"/>
    </source>
</evidence>
<sequence length="303" mass="34025">MDWQFTVKWRLLIITLSEGCNDTCPCSCNCLTSTASTIKNSSDFVTNATNISTTANKTTHKPSTASSDTSTITPTLLESPSSVTRILTTFSTVHSTIPWLNTSNVTCNGSLYTIYKQSNLNYEVINVTAYVGGYVTLQNCTRTDTWYDVEWIKYGTRTHQLCRIGSYHSTSPLNGMCLDCNRTSLTIYNVTVEHAGKYVLHRYIDGKKENYYLTVLWGTTTSSPIPDKCKTKEESDQHRRGAWDDVITTVKNTNIPLGIHAVWAGVVVSVALVALYMGSRRASRKPRYKKLPKYDPDEFWTKT</sequence>
<accession>A8T751</accession>
<dbReference type="SUPFAM" id="SSF48726">
    <property type="entry name" value="Immunoglobulin"/>
    <property type="match status" value="1"/>
</dbReference>
<organismHost>
    <name type="scientific">Homo sapiens</name>
    <name type="common">Human</name>
    <dbReference type="NCBI Taxonomy" id="9606"/>
</organismHost>
<dbReference type="InterPro" id="IPR036179">
    <property type="entry name" value="Ig-like_dom_sf"/>
</dbReference>
<dbReference type="EMBL" id="EF999921">
    <property type="protein sequence ID" value="ABV71530.1"/>
    <property type="molecule type" value="Genomic_DNA"/>
</dbReference>
<dbReference type="Proteomes" id="UP000143167">
    <property type="component" value="Segment"/>
</dbReference>